<name>A0A7M1VZI9_VIBPH</name>
<dbReference type="EMBL" id="MT898160">
    <property type="protein sequence ID" value="QOS20437.1"/>
    <property type="molecule type" value="Genomic_DNA"/>
</dbReference>
<organism evidence="2">
    <name type="scientific">Vibrio parahaemolyticus</name>
    <dbReference type="NCBI Taxonomy" id="670"/>
    <lineage>
        <taxon>Bacteria</taxon>
        <taxon>Pseudomonadati</taxon>
        <taxon>Pseudomonadota</taxon>
        <taxon>Gammaproteobacteria</taxon>
        <taxon>Vibrionales</taxon>
        <taxon>Vibrionaceae</taxon>
        <taxon>Vibrio</taxon>
    </lineage>
</organism>
<dbReference type="InterPro" id="IPR050194">
    <property type="entry name" value="Glycosyltransferase_grp1"/>
</dbReference>
<accession>A0A7M1VZI9</accession>
<feature type="domain" description="Glycosyl transferase family 1" evidence="1">
    <location>
        <begin position="175"/>
        <end position="326"/>
    </location>
</feature>
<dbReference type="InterPro" id="IPR001296">
    <property type="entry name" value="Glyco_trans_1"/>
</dbReference>
<dbReference type="CDD" id="cd03801">
    <property type="entry name" value="GT4_PimA-like"/>
    <property type="match status" value="1"/>
</dbReference>
<dbReference type="Pfam" id="PF00534">
    <property type="entry name" value="Glycos_transf_1"/>
    <property type="match status" value="1"/>
</dbReference>
<sequence length="348" mass="40339">MTTYDYVIITNIPAFYKDNLYSQLSKKCKIHVIYLSSKSKIRESDFVDGLFDYPHSFVFGDVDYEDRCKVKSLFRFLNILRGLKFKKLILPGWELKELMLLSLIYRKDKLAIVIESSISESKTEGLVWFIKKLYINRFSLAFPSGFLQSQILEKANYKNSKKFTYGVGLPNRIKERNITDKVINEKSLKCLYVGRLSSEKNLPFLIDRFKESQHELTIIGSGDELSELQSIASDNVKFKGYIDNKKLVEEYPQYDLFILPSKSEPWGLVIDEALWFGLPVLVSSNVGCNEDLVIGPCSGEVFMIDDVKSFFSALEKISANYEYYRNNVNSIDFHQRDRKQIMSYVDSL</sequence>
<dbReference type="GO" id="GO:0004373">
    <property type="term" value="F:alpha-1,4-glucan glucosyltransferase (UDP-glucose donor) activity"/>
    <property type="evidence" value="ECO:0007669"/>
    <property type="project" value="UniProtKB-EC"/>
</dbReference>
<evidence type="ECO:0000259" key="1">
    <source>
        <dbReference type="Pfam" id="PF00534"/>
    </source>
</evidence>
<dbReference type="PANTHER" id="PTHR45947">
    <property type="entry name" value="SULFOQUINOVOSYL TRANSFERASE SQD2"/>
    <property type="match status" value="1"/>
</dbReference>
<protein>
    <submittedName>
        <fullName evidence="2">Glycogen synthase</fullName>
        <ecNumber evidence="2">2.4.1.11</ecNumber>
    </submittedName>
</protein>
<dbReference type="PANTHER" id="PTHR45947:SF3">
    <property type="entry name" value="SULFOQUINOVOSYL TRANSFERASE SQD2"/>
    <property type="match status" value="1"/>
</dbReference>
<dbReference type="Gene3D" id="3.40.50.2000">
    <property type="entry name" value="Glycogen Phosphorylase B"/>
    <property type="match status" value="1"/>
</dbReference>
<gene>
    <name evidence="2" type="ORF">VP355_00014</name>
</gene>
<reference evidence="2" key="1">
    <citation type="submission" date="2020-08" db="EMBL/GenBank/DDBJ databases">
        <title>Genetic structure, function and evolution of capsule biosynthesis loci in Vibrio parahaemolyticus.</title>
        <authorList>
            <person name="Li L."/>
            <person name="Bian S."/>
        </authorList>
    </citation>
    <scope>NUCLEOTIDE SEQUENCE</scope>
    <source>
        <strain evidence="2">VP355</strain>
    </source>
</reference>
<evidence type="ECO:0000313" key="2">
    <source>
        <dbReference type="EMBL" id="QOS20437.1"/>
    </source>
</evidence>
<dbReference type="EC" id="2.4.1.11" evidence="2"/>
<dbReference type="SUPFAM" id="SSF53756">
    <property type="entry name" value="UDP-Glycosyltransferase/glycogen phosphorylase"/>
    <property type="match status" value="1"/>
</dbReference>
<keyword evidence="2" id="KW-0808">Transferase</keyword>
<keyword evidence="2" id="KW-0328">Glycosyltransferase</keyword>
<proteinExistence type="predicted"/>
<dbReference type="AlphaFoldDB" id="A0A7M1VZI9"/>